<gene>
    <name evidence="1" type="ORF">CPter91_2882</name>
</gene>
<dbReference type="Proteomes" id="UP000074561">
    <property type="component" value="Chromosome"/>
</dbReference>
<evidence type="ECO:0000313" key="2">
    <source>
        <dbReference type="Proteomes" id="UP000074561"/>
    </source>
</evidence>
<reference evidence="1 2" key="1">
    <citation type="submission" date="2015-11" db="EMBL/GenBank/DDBJ databases">
        <title>Exploring the genomic traits of fungus-feeding bacterial genus Collimonas.</title>
        <authorList>
            <person name="Song C."/>
            <person name="Schmidt R."/>
            <person name="de Jager V."/>
            <person name="Krzyzanowska D."/>
            <person name="Jongedijk E."/>
            <person name="Cankar K."/>
            <person name="Beekwilder J."/>
            <person name="van Veen A."/>
            <person name="de Boer W."/>
            <person name="van Veen J.A."/>
            <person name="Garbeva P."/>
        </authorList>
    </citation>
    <scope>NUCLEOTIDE SEQUENCE [LARGE SCALE GENOMIC DNA]</scope>
    <source>
        <strain evidence="1 2">Ter91</strain>
    </source>
</reference>
<dbReference type="EMBL" id="CP013234">
    <property type="protein sequence ID" value="AMP05228.1"/>
    <property type="molecule type" value="Genomic_DNA"/>
</dbReference>
<dbReference type="KEGG" id="cpra:CPter91_2882"/>
<proteinExistence type="predicted"/>
<evidence type="ECO:0000313" key="1">
    <source>
        <dbReference type="EMBL" id="AMP05228.1"/>
    </source>
</evidence>
<name>A0A127Q576_9BURK</name>
<accession>A0A127Q576</accession>
<protein>
    <submittedName>
        <fullName evidence="1">Uncharacterized protein</fullName>
    </submittedName>
</protein>
<organism evidence="1 2">
    <name type="scientific">Collimonas pratensis</name>
    <dbReference type="NCBI Taxonomy" id="279113"/>
    <lineage>
        <taxon>Bacteria</taxon>
        <taxon>Pseudomonadati</taxon>
        <taxon>Pseudomonadota</taxon>
        <taxon>Betaproteobacteria</taxon>
        <taxon>Burkholderiales</taxon>
        <taxon>Oxalobacteraceae</taxon>
        <taxon>Collimonas</taxon>
    </lineage>
</organism>
<sequence length="38" mass="4326">MFDGNKGGLTHRGNHIDGRNSRRMSEYFLLADAAWFSP</sequence>
<dbReference type="STRING" id="279113.CPter91_2882"/>
<dbReference type="AlphaFoldDB" id="A0A127Q576"/>